<evidence type="ECO:0000313" key="3">
    <source>
        <dbReference type="EMBL" id="KAG5634883.1"/>
    </source>
</evidence>
<feature type="region of interest" description="Disordered" evidence="1">
    <location>
        <begin position="121"/>
        <end position="145"/>
    </location>
</feature>
<evidence type="ECO:0000313" key="4">
    <source>
        <dbReference type="Proteomes" id="UP000717328"/>
    </source>
</evidence>
<organism evidence="3 4">
    <name type="scientific">Sphagnurus paluster</name>
    <dbReference type="NCBI Taxonomy" id="117069"/>
    <lineage>
        <taxon>Eukaryota</taxon>
        <taxon>Fungi</taxon>
        <taxon>Dikarya</taxon>
        <taxon>Basidiomycota</taxon>
        <taxon>Agaricomycotina</taxon>
        <taxon>Agaricomycetes</taxon>
        <taxon>Agaricomycetidae</taxon>
        <taxon>Agaricales</taxon>
        <taxon>Tricholomatineae</taxon>
        <taxon>Lyophyllaceae</taxon>
        <taxon>Sphagnurus</taxon>
    </lineage>
</organism>
<dbReference type="OrthoDB" id="514777at2759"/>
<comment type="caution">
    <text evidence="3">The sequence shown here is derived from an EMBL/GenBank/DDBJ whole genome shotgun (WGS) entry which is preliminary data.</text>
</comment>
<feature type="compositionally biased region" description="Basic residues" evidence="1">
    <location>
        <begin position="128"/>
        <end position="145"/>
    </location>
</feature>
<reference evidence="3" key="2">
    <citation type="submission" date="2021-10" db="EMBL/GenBank/DDBJ databases">
        <title>Phylogenomics reveals ancestral predisposition of the termite-cultivated fungus Termitomyces towards a domesticated lifestyle.</title>
        <authorList>
            <person name="Auxier B."/>
            <person name="Grum-Grzhimaylo A."/>
            <person name="Cardenas M.E."/>
            <person name="Lodge J.D."/>
            <person name="Laessoe T."/>
            <person name="Pedersen O."/>
            <person name="Smith M.E."/>
            <person name="Kuyper T.W."/>
            <person name="Franco-Molano E.A."/>
            <person name="Baroni T.J."/>
            <person name="Aanen D.K."/>
        </authorList>
    </citation>
    <scope>NUCLEOTIDE SEQUENCE</scope>
    <source>
        <strain evidence="3">D49</strain>
    </source>
</reference>
<dbReference type="AlphaFoldDB" id="A0A9P7FN24"/>
<reference evidence="3" key="1">
    <citation type="submission" date="2021-02" db="EMBL/GenBank/DDBJ databases">
        <authorList>
            <person name="Nieuwenhuis M."/>
            <person name="Van De Peppel L.J.J."/>
        </authorList>
    </citation>
    <scope>NUCLEOTIDE SEQUENCE</scope>
    <source>
        <strain evidence="3">D49</strain>
    </source>
</reference>
<dbReference type="Proteomes" id="UP000717328">
    <property type="component" value="Unassembled WGS sequence"/>
</dbReference>
<evidence type="ECO:0000256" key="1">
    <source>
        <dbReference type="SAM" id="MobiDB-lite"/>
    </source>
</evidence>
<dbReference type="Gene3D" id="1.20.970.30">
    <property type="entry name" value="eIF4G, eIF4E-binding domain"/>
    <property type="match status" value="1"/>
</dbReference>
<protein>
    <recommendedName>
        <fullName evidence="2">Eukaryotic translation initiation factor 4G1 eIF4E-binding domain-containing protein</fullName>
    </recommendedName>
</protein>
<evidence type="ECO:0000259" key="2">
    <source>
        <dbReference type="Pfam" id="PF12152"/>
    </source>
</evidence>
<sequence length="145" mass="16181">MELHGIEKARLREEEKECLAATPIFEHQKEKSSDLDPSNDKLGNNIAPLPSCSAPSTVKIIENINAMTYPVGISSPAAHLNRHAKDGKFRYDRRFLLQFMNICKKRPDNFPQALLDMIGSGLEPKGVGKSRTRGKGSSGRHRKQL</sequence>
<feature type="region of interest" description="Disordered" evidence="1">
    <location>
        <begin position="22"/>
        <end position="48"/>
    </location>
</feature>
<accession>A0A9P7FN24</accession>
<feature type="domain" description="Eukaryotic translation initiation factor 4G1 eIF4E-binding" evidence="2">
    <location>
        <begin position="56"/>
        <end position="108"/>
    </location>
</feature>
<dbReference type="InterPro" id="IPR036211">
    <property type="entry name" value="eIF4G_eIF4E-bd_sf"/>
</dbReference>
<dbReference type="SUPFAM" id="SSF101489">
    <property type="entry name" value="Eukaryotic initiation factor 4f subunit eIF4g, eIF4e-binding domain"/>
    <property type="match status" value="1"/>
</dbReference>
<gene>
    <name evidence="3" type="ORF">H0H81_000413</name>
</gene>
<proteinExistence type="predicted"/>
<dbReference type="Pfam" id="PF12152">
    <property type="entry name" value="eIF_4G1"/>
    <property type="match status" value="1"/>
</dbReference>
<keyword evidence="4" id="KW-1185">Reference proteome</keyword>
<name>A0A9P7FN24_9AGAR</name>
<dbReference type="InterPro" id="IPR022745">
    <property type="entry name" value="eIF4G1_eIF4E-bd"/>
</dbReference>
<dbReference type="EMBL" id="JABCKI010006242">
    <property type="protein sequence ID" value="KAG5634883.1"/>
    <property type="molecule type" value="Genomic_DNA"/>
</dbReference>